<evidence type="ECO:0000313" key="2">
    <source>
        <dbReference type="Proteomes" id="UP001519271"/>
    </source>
</evidence>
<sequence>MISSTDEIERYQELTDEDKETVIRWIEDNLIQSKTFNQAYTSYGLKHYMENDTGIYVCNGAFKGCMMMMGYEPKDIRTQNHIYKISSKSPGVRLR</sequence>
<dbReference type="EMBL" id="JAGGKC010000054">
    <property type="protein sequence ID" value="MBP1920965.1"/>
    <property type="molecule type" value="Genomic_DNA"/>
</dbReference>
<name>A0ABS4G8S3_9CLOT</name>
<gene>
    <name evidence="1" type="ORF">J2Z34_003487</name>
</gene>
<protein>
    <submittedName>
        <fullName evidence="1">Uncharacterized protein</fullName>
    </submittedName>
</protein>
<organism evidence="1 2">
    <name type="scientific">Youngiibacter multivorans</name>
    <dbReference type="NCBI Taxonomy" id="937251"/>
    <lineage>
        <taxon>Bacteria</taxon>
        <taxon>Bacillati</taxon>
        <taxon>Bacillota</taxon>
        <taxon>Clostridia</taxon>
        <taxon>Eubacteriales</taxon>
        <taxon>Clostridiaceae</taxon>
        <taxon>Youngiibacter</taxon>
    </lineage>
</organism>
<comment type="caution">
    <text evidence="1">The sequence shown here is derived from an EMBL/GenBank/DDBJ whole genome shotgun (WGS) entry which is preliminary data.</text>
</comment>
<reference evidence="1 2" key="1">
    <citation type="submission" date="2021-03" db="EMBL/GenBank/DDBJ databases">
        <title>Genomic Encyclopedia of Type Strains, Phase IV (KMG-IV): sequencing the most valuable type-strain genomes for metagenomic binning, comparative biology and taxonomic classification.</title>
        <authorList>
            <person name="Goeker M."/>
        </authorList>
    </citation>
    <scope>NUCLEOTIDE SEQUENCE [LARGE SCALE GENOMIC DNA]</scope>
    <source>
        <strain evidence="1 2">DSM 6139</strain>
    </source>
</reference>
<evidence type="ECO:0000313" key="1">
    <source>
        <dbReference type="EMBL" id="MBP1920965.1"/>
    </source>
</evidence>
<proteinExistence type="predicted"/>
<dbReference type="Proteomes" id="UP001519271">
    <property type="component" value="Unassembled WGS sequence"/>
</dbReference>
<dbReference type="RefSeq" id="WP_209461113.1">
    <property type="nucleotide sequence ID" value="NZ_JAGGKC010000054.1"/>
</dbReference>
<keyword evidence="2" id="KW-1185">Reference proteome</keyword>
<accession>A0ABS4G8S3</accession>